<keyword evidence="3" id="KW-1185">Reference proteome</keyword>
<feature type="domain" description="T6SS Phospholipase effector Tle1-like catalytic" evidence="1">
    <location>
        <begin position="10"/>
        <end position="291"/>
    </location>
</feature>
<reference evidence="2" key="1">
    <citation type="journal article" date="2020" name="Phytopathology">
        <title>Genome Sequence Resources of Colletotrichum truncatum, C. plurivorum, C. musicola, and C. sojae: Four Species Pathogenic to Soybean (Glycine max).</title>
        <authorList>
            <person name="Rogerio F."/>
            <person name="Boufleur T.R."/>
            <person name="Ciampi-Guillardi M."/>
            <person name="Sukno S.A."/>
            <person name="Thon M.R."/>
            <person name="Massola Junior N.S."/>
            <person name="Baroncelli R."/>
        </authorList>
    </citation>
    <scope>NUCLEOTIDE SEQUENCE</scope>
    <source>
        <strain evidence="2">LFN0074</strain>
    </source>
</reference>
<name>A0A8H6NMA4_9PEZI</name>
<dbReference type="PANTHER" id="PTHR33840">
    <property type="match status" value="1"/>
</dbReference>
<evidence type="ECO:0000313" key="2">
    <source>
        <dbReference type="EMBL" id="KAF6838654.1"/>
    </source>
</evidence>
<dbReference type="EMBL" id="WIGM01000125">
    <property type="protein sequence ID" value="KAF6838654.1"/>
    <property type="molecule type" value="Genomic_DNA"/>
</dbReference>
<organism evidence="2 3">
    <name type="scientific">Colletotrichum musicola</name>
    <dbReference type="NCBI Taxonomy" id="2175873"/>
    <lineage>
        <taxon>Eukaryota</taxon>
        <taxon>Fungi</taxon>
        <taxon>Dikarya</taxon>
        <taxon>Ascomycota</taxon>
        <taxon>Pezizomycotina</taxon>
        <taxon>Sordariomycetes</taxon>
        <taxon>Hypocreomycetidae</taxon>
        <taxon>Glomerellales</taxon>
        <taxon>Glomerellaceae</taxon>
        <taxon>Colletotrichum</taxon>
        <taxon>Colletotrichum orchidearum species complex</taxon>
    </lineage>
</organism>
<dbReference type="InterPro" id="IPR018712">
    <property type="entry name" value="Tle1-like_cat"/>
</dbReference>
<accession>A0A8H6NMA4</accession>
<proteinExistence type="predicted"/>
<evidence type="ECO:0000313" key="3">
    <source>
        <dbReference type="Proteomes" id="UP000639643"/>
    </source>
</evidence>
<sequence length="565" mass="63829">MTQTTQGKRKRLIICCDGTWMDSLGKKGGEPQSNVTRISRVLRRTCHDGTHQIIMYDAGVGSSDSKVDQLTGGMLGAGLDRNIREVYNFICANYVDGDDIILIGFSRGAFTARSVADMIATVGLLTPQGLEQFYAVFEDYEHLSDVDRDPNLYLNRDILRFSENSNFREWEKKRKAQYKSWLSDHGLTRHMQRDNLGAEYEITIKAIGVWDTVGTLGIPPAPVSNQVENAFQSLALDEPRSAFMPALWEKLDDNKKTNLKQVWFPGSHATVGGGWHDQQIANITLAWMCDQLSSVGVEFSQRRMEDLFNTGLQYSAGHPYPLVPQSAWTSWLWSKKLLPWANPKICPVDLSDAHRDTVDCNFKHSESHPKGTAEQLWKFARPWGLGQMRYPDNRLLTIAGTVVRHPGTFKRTDPHTNEETEEHLVNTNETVHSSVRVRIACQGLGTDDGAVWDCKPLTRREDGSELWKLGRRPANAAELNAIKGLRPRELDLGEDEYYGKLYPVGDGDGQWHWVISDKHRGLVSDAKALPEEPMTGYWERYLLALTAGNPDVWRWAEENPPFGLT</sequence>
<dbReference type="Gene3D" id="3.40.50.1820">
    <property type="entry name" value="alpha/beta hydrolase"/>
    <property type="match status" value="1"/>
</dbReference>
<dbReference type="AlphaFoldDB" id="A0A8H6NMA4"/>
<evidence type="ECO:0000259" key="1">
    <source>
        <dbReference type="Pfam" id="PF09994"/>
    </source>
</evidence>
<protein>
    <submittedName>
        <fullName evidence="2">Peptidoglycan binding domain-containing protein</fullName>
    </submittedName>
</protein>
<dbReference type="OrthoDB" id="3057168at2759"/>
<dbReference type="SUPFAM" id="SSF53474">
    <property type="entry name" value="alpha/beta-Hydrolases"/>
    <property type="match status" value="1"/>
</dbReference>
<dbReference type="PANTHER" id="PTHR33840:SF1">
    <property type="entry name" value="TLE1 PHOSPHOLIPASE DOMAIN-CONTAINING PROTEIN"/>
    <property type="match status" value="1"/>
</dbReference>
<comment type="caution">
    <text evidence="2">The sequence shown here is derived from an EMBL/GenBank/DDBJ whole genome shotgun (WGS) entry which is preliminary data.</text>
</comment>
<dbReference type="Pfam" id="PF09994">
    <property type="entry name" value="T6SS_Tle1-like_cat"/>
    <property type="match status" value="1"/>
</dbReference>
<dbReference type="InterPro" id="IPR029058">
    <property type="entry name" value="AB_hydrolase_fold"/>
</dbReference>
<gene>
    <name evidence="2" type="ORF">CMUS01_04567</name>
</gene>
<dbReference type="Proteomes" id="UP000639643">
    <property type="component" value="Unassembled WGS sequence"/>
</dbReference>